<feature type="region of interest" description="Disordered" evidence="1">
    <location>
        <begin position="80"/>
        <end position="127"/>
    </location>
</feature>
<dbReference type="EMBL" id="CAWUOM010000006">
    <property type="protein sequence ID" value="CAK7263644.1"/>
    <property type="molecule type" value="Genomic_DNA"/>
</dbReference>
<keyword evidence="3" id="KW-1185">Reference proteome</keyword>
<dbReference type="Proteomes" id="UP001642501">
    <property type="component" value="Unassembled WGS sequence"/>
</dbReference>
<evidence type="ECO:0000313" key="2">
    <source>
        <dbReference type="EMBL" id="CAK7263644.1"/>
    </source>
</evidence>
<reference evidence="2 3" key="1">
    <citation type="submission" date="2024-01" db="EMBL/GenBank/DDBJ databases">
        <authorList>
            <person name="Allen C."/>
            <person name="Tagirdzhanova G."/>
        </authorList>
    </citation>
    <scope>NUCLEOTIDE SEQUENCE [LARGE SCALE GENOMIC DNA]</scope>
    <source>
        <strain evidence="2 3">CBS 573.63</strain>
    </source>
</reference>
<organism evidence="2 3">
    <name type="scientific">Sporothrix epigloea</name>
    <dbReference type="NCBI Taxonomy" id="1892477"/>
    <lineage>
        <taxon>Eukaryota</taxon>
        <taxon>Fungi</taxon>
        <taxon>Dikarya</taxon>
        <taxon>Ascomycota</taxon>
        <taxon>Pezizomycotina</taxon>
        <taxon>Sordariomycetes</taxon>
        <taxon>Sordariomycetidae</taxon>
        <taxon>Ophiostomatales</taxon>
        <taxon>Ophiostomataceae</taxon>
        <taxon>Sporothrix</taxon>
    </lineage>
</organism>
<name>A0ABP0D601_9PEZI</name>
<gene>
    <name evidence="2" type="ORF">SEPCBS57363_000673</name>
</gene>
<evidence type="ECO:0000313" key="3">
    <source>
        <dbReference type="Proteomes" id="UP001642501"/>
    </source>
</evidence>
<comment type="caution">
    <text evidence="2">The sequence shown here is derived from an EMBL/GenBank/DDBJ whole genome shotgun (WGS) entry which is preliminary data.</text>
</comment>
<proteinExistence type="predicted"/>
<evidence type="ECO:0000256" key="1">
    <source>
        <dbReference type="SAM" id="MobiDB-lite"/>
    </source>
</evidence>
<accession>A0ABP0D601</accession>
<sequence>MSASAAEPCNLTPTQLMQKVYELVQIFQTFSLLLREIRSLCVRSFFRWLFSILFYFTPQLNPFRLVDAYNAAAELIRAKQESEKEAENSGQRVGAVETNVVPPEGPEEESRSPSKPPPQLPNIYGYA</sequence>
<protein>
    <submittedName>
        <fullName evidence="2">Uncharacterized protein</fullName>
    </submittedName>
</protein>